<proteinExistence type="predicted"/>
<protein>
    <recommendedName>
        <fullName evidence="4">Aspartate carbamoyltransferase catalytic subunit</fullName>
    </recommendedName>
</protein>
<evidence type="ECO:0000313" key="2">
    <source>
        <dbReference type="EMBL" id="OWJ77055.1"/>
    </source>
</evidence>
<dbReference type="AlphaFoldDB" id="A0A212AA82"/>
<keyword evidence="1" id="KW-0472">Membrane</keyword>
<dbReference type="RefSeq" id="WP_088215845.1">
    <property type="nucleotide sequence ID" value="NZ_NIPW01000024.1"/>
</dbReference>
<evidence type="ECO:0000256" key="1">
    <source>
        <dbReference type="SAM" id="Phobius"/>
    </source>
</evidence>
<dbReference type="Proteomes" id="UP000196878">
    <property type="component" value="Unassembled WGS sequence"/>
</dbReference>
<dbReference type="OrthoDB" id="199424at2"/>
<keyword evidence="3" id="KW-1185">Reference proteome</keyword>
<evidence type="ECO:0000313" key="3">
    <source>
        <dbReference type="Proteomes" id="UP000196878"/>
    </source>
</evidence>
<organism evidence="2 3">
    <name type="scientific">Haematobacter genomosp. 1</name>
    <dbReference type="NCBI Taxonomy" id="366618"/>
    <lineage>
        <taxon>Bacteria</taxon>
        <taxon>Pseudomonadati</taxon>
        <taxon>Pseudomonadota</taxon>
        <taxon>Alphaproteobacteria</taxon>
        <taxon>Rhodobacterales</taxon>
        <taxon>Paracoccaceae</taxon>
        <taxon>Haematobacter</taxon>
    </lineage>
</organism>
<feature type="transmembrane region" description="Helical" evidence="1">
    <location>
        <begin position="43"/>
        <end position="61"/>
    </location>
</feature>
<reference evidence="2 3" key="1">
    <citation type="submission" date="2016-12" db="EMBL/GenBank/DDBJ databases">
        <title>Comparison of Traditional DNA-DNA Hybridization with In Silico Genomic Analysis.</title>
        <authorList>
            <person name="Nicholson A.C."/>
            <person name="Humrighouse B.W."/>
            <person name="Graziano J."/>
            <person name="Lasker B."/>
            <person name="Whitney A.M."/>
            <person name="Mcquiston J.R."/>
        </authorList>
    </citation>
    <scope>NUCLEOTIDE SEQUENCE [LARGE SCALE GENOMIC DNA]</scope>
    <source>
        <strain evidence="2 3">H2240</strain>
    </source>
</reference>
<evidence type="ECO:0008006" key="4">
    <source>
        <dbReference type="Google" id="ProtNLM"/>
    </source>
</evidence>
<name>A0A212AA82_9RHOB</name>
<feature type="transmembrane region" description="Helical" evidence="1">
    <location>
        <begin position="73"/>
        <end position="94"/>
    </location>
</feature>
<dbReference type="EMBL" id="NIPW01000024">
    <property type="protein sequence ID" value="OWJ77055.1"/>
    <property type="molecule type" value="Genomic_DNA"/>
</dbReference>
<keyword evidence="1" id="KW-0812">Transmembrane</keyword>
<accession>A0A212AA82</accession>
<comment type="caution">
    <text evidence="2">The sequence shown here is derived from an EMBL/GenBank/DDBJ whole genome shotgun (WGS) entry which is preliminary data.</text>
</comment>
<sequence>MGLTQGASASGGWEGILEPGERVLWQGQPEPGLDLSRASLGRLASALPLVIFGLVWIAVTVEAGGDDLIARLFPLFGVMILLGGLWHGGLRLLWEAYVLRHTVYTLTDRRAFIATDPMGRKRLKSWPLDEMVLLDYDGEVPGTIWFGQQFNSNRPGRRRIGFQRIAEARRVHDMMRKIRAGGEILRP</sequence>
<keyword evidence="1" id="KW-1133">Transmembrane helix</keyword>
<gene>
    <name evidence="2" type="ORF">CDV49_12995</name>
</gene>